<reference evidence="5" key="3">
    <citation type="submission" date="2016-11" db="EMBL/GenBank/DDBJ databases">
        <authorList>
            <person name="Jaros S."/>
            <person name="Januszkiewicz K."/>
            <person name="Wedrychowicz H."/>
        </authorList>
    </citation>
    <scope>NUCLEOTIDE SEQUENCE [LARGE SCALE GENOMIC DNA]</scope>
    <source>
        <strain evidence="5">DSM 1682</strain>
    </source>
</reference>
<dbReference type="EMBL" id="FQUA01000001">
    <property type="protein sequence ID" value="SHE27090.1"/>
    <property type="molecule type" value="Genomic_DNA"/>
</dbReference>
<dbReference type="EMBL" id="CP014223">
    <property type="protein sequence ID" value="AMJ39959.1"/>
    <property type="molecule type" value="Genomic_DNA"/>
</dbReference>
<keyword evidence="1" id="KW-0812">Transmembrane</keyword>
<dbReference type="InterPro" id="IPR010540">
    <property type="entry name" value="CmpB_TMEM229"/>
</dbReference>
<dbReference type="Proteomes" id="UP000184204">
    <property type="component" value="Unassembled WGS sequence"/>
</dbReference>
<dbReference type="RefSeq" id="WP_082754182.1">
    <property type="nucleotide sequence ID" value="NZ_CP014223.1"/>
</dbReference>
<reference evidence="3" key="4">
    <citation type="submission" date="2016-11" db="EMBL/GenBank/DDBJ databases">
        <authorList>
            <person name="Varghese N."/>
            <person name="Submissions S."/>
        </authorList>
    </citation>
    <scope>NUCLEOTIDE SEQUENCE</scope>
    <source>
        <strain evidence="3">DSM 1682</strain>
    </source>
</reference>
<feature type="transmembrane region" description="Helical" evidence="1">
    <location>
        <begin position="31"/>
        <end position="48"/>
    </location>
</feature>
<accession>A0A0X8VBC5</accession>
<gene>
    <name evidence="2" type="ORF">CPRO_03370</name>
    <name evidence="3" type="ORF">SAMN02745151_00015</name>
</gene>
<organism evidence="3 5">
    <name type="scientific">Anaerotignum propionicum DSM 1682</name>
    <dbReference type="NCBI Taxonomy" id="991789"/>
    <lineage>
        <taxon>Bacteria</taxon>
        <taxon>Bacillati</taxon>
        <taxon>Bacillota</taxon>
        <taxon>Clostridia</taxon>
        <taxon>Lachnospirales</taxon>
        <taxon>Anaerotignaceae</taxon>
        <taxon>Anaerotignum</taxon>
    </lineage>
</organism>
<evidence type="ECO:0000313" key="5">
    <source>
        <dbReference type="Proteomes" id="UP000184204"/>
    </source>
</evidence>
<reference evidence="4" key="2">
    <citation type="submission" date="2016-01" db="EMBL/GenBank/DDBJ databases">
        <authorList>
            <person name="Poehlein A."/>
            <person name="Schlien K."/>
            <person name="Gottschalk G."/>
            <person name="Buckel W."/>
            <person name="Daniel R."/>
        </authorList>
    </citation>
    <scope>NUCLEOTIDE SEQUENCE [LARGE SCALE GENOMIC DNA]</scope>
    <source>
        <strain evidence="4">X2</strain>
    </source>
</reference>
<evidence type="ECO:0000313" key="3">
    <source>
        <dbReference type="EMBL" id="SHE27090.1"/>
    </source>
</evidence>
<feature type="transmembrane region" description="Helical" evidence="1">
    <location>
        <begin position="7"/>
        <end position="25"/>
    </location>
</feature>
<dbReference type="OrthoDB" id="1752779at2"/>
<proteinExistence type="predicted"/>
<evidence type="ECO:0000313" key="2">
    <source>
        <dbReference type="EMBL" id="AMJ39959.1"/>
    </source>
</evidence>
<keyword evidence="1" id="KW-0472">Membrane</keyword>
<reference evidence="2 4" key="1">
    <citation type="journal article" date="2016" name="Genome Announc.">
        <title>Complete Genome Sequence of the Amino Acid-Fermenting Clostridium propionicum X2 (DSM 1682).</title>
        <authorList>
            <person name="Poehlein A."/>
            <person name="Schlien K."/>
            <person name="Chowdhury N.P."/>
            <person name="Gottschalk G."/>
            <person name="Buckel W."/>
            <person name="Daniel R."/>
        </authorList>
    </citation>
    <scope>NUCLEOTIDE SEQUENCE [LARGE SCALE GENOMIC DNA]</scope>
    <source>
        <strain evidence="2 4">X2</strain>
    </source>
</reference>
<feature type="transmembrane region" description="Helical" evidence="1">
    <location>
        <begin position="96"/>
        <end position="122"/>
    </location>
</feature>
<dbReference type="AlphaFoldDB" id="A0A0X8VBC5"/>
<dbReference type="KEGG" id="cpro:CPRO_03370"/>
<feature type="transmembrane region" description="Helical" evidence="1">
    <location>
        <begin position="55"/>
        <end position="76"/>
    </location>
</feature>
<keyword evidence="4" id="KW-1185">Reference proteome</keyword>
<evidence type="ECO:0000313" key="4">
    <source>
        <dbReference type="Proteomes" id="UP000068026"/>
    </source>
</evidence>
<dbReference type="Proteomes" id="UP000068026">
    <property type="component" value="Chromosome"/>
</dbReference>
<sequence>MDTFIRRTMIFFIGAFGYYSIEVLYRGYSHWTMFLAGGLAFLCLYILFNTSFSLPYWACCCIGALIITAIEFSVGIVVNRWLGWHIWDYSKLPCNILGQVCLLFSIIWLILCIPIGFLTRLLHEKVVNKIMFSMLNSLKRKEVLNKKIHP</sequence>
<keyword evidence="1" id="KW-1133">Transmembrane helix</keyword>
<dbReference type="Pfam" id="PF06541">
    <property type="entry name" value="ABC_trans_CmpB"/>
    <property type="match status" value="1"/>
</dbReference>
<name>A0A0X8VBC5_ANAPI</name>
<evidence type="ECO:0000256" key="1">
    <source>
        <dbReference type="SAM" id="Phobius"/>
    </source>
</evidence>
<protein>
    <submittedName>
        <fullName evidence="3">ABC-transporter type IV</fullName>
    </submittedName>
</protein>